<feature type="transmembrane region" description="Helical" evidence="13">
    <location>
        <begin position="14"/>
        <end position="34"/>
    </location>
</feature>
<dbReference type="SUPFAM" id="SSF47113">
    <property type="entry name" value="Histone-fold"/>
    <property type="match status" value="1"/>
</dbReference>
<keyword evidence="13" id="KW-0472">Membrane</keyword>
<dbReference type="InterPro" id="IPR004843">
    <property type="entry name" value="Calcineurin-like_PHP"/>
</dbReference>
<feature type="transmembrane region" description="Helical" evidence="13">
    <location>
        <begin position="70"/>
        <end position="88"/>
    </location>
</feature>
<keyword evidence="6" id="KW-0175">Coiled coil</keyword>
<dbReference type="InterPro" id="IPR003958">
    <property type="entry name" value="CBFA_NFYB_domain"/>
</dbReference>
<keyword evidence="4" id="KW-0548">Nucleotidyltransferase</keyword>
<dbReference type="GO" id="GO:0005634">
    <property type="term" value="C:nucleus"/>
    <property type="evidence" value="ECO:0007669"/>
    <property type="project" value="UniProtKB-SubCell"/>
</dbReference>
<comment type="caution">
    <text evidence="16">The sequence shown here is derived from an EMBL/GenBank/DDBJ whole genome shotgun (WGS) entry which is preliminary data.</text>
</comment>
<dbReference type="GO" id="GO:0016779">
    <property type="term" value="F:nucleotidyltransferase activity"/>
    <property type="evidence" value="ECO:0007669"/>
    <property type="project" value="UniProtKB-KW"/>
</dbReference>
<evidence type="ECO:0000256" key="3">
    <source>
        <dbReference type="ARBA" id="ARBA00022679"/>
    </source>
</evidence>
<keyword evidence="7" id="KW-0238">DNA-binding</keyword>
<feature type="transmembrane region" description="Helical" evidence="13">
    <location>
        <begin position="151"/>
        <end position="170"/>
    </location>
</feature>
<keyword evidence="8" id="KW-0539">Nucleus</keyword>
<evidence type="ECO:0000256" key="12">
    <source>
        <dbReference type="ARBA" id="ARBA00083235"/>
    </source>
</evidence>
<dbReference type="GO" id="GO:0003677">
    <property type="term" value="F:DNA binding"/>
    <property type="evidence" value="ECO:0007669"/>
    <property type="project" value="UniProtKB-KW"/>
</dbReference>
<keyword evidence="5" id="KW-0007">Acetylation</keyword>
<evidence type="ECO:0000256" key="7">
    <source>
        <dbReference type="ARBA" id="ARBA00023125"/>
    </source>
</evidence>
<evidence type="ECO:0000256" key="5">
    <source>
        <dbReference type="ARBA" id="ARBA00022990"/>
    </source>
</evidence>
<keyword evidence="2" id="KW-0597">Phosphoprotein</keyword>
<dbReference type="InterPro" id="IPR009072">
    <property type="entry name" value="Histone-fold"/>
</dbReference>
<dbReference type="RefSeq" id="XP_044549840.1">
    <property type="nucleotide sequence ID" value="XM_044692474.1"/>
</dbReference>
<evidence type="ECO:0000259" key="15">
    <source>
        <dbReference type="Pfam" id="PF00808"/>
    </source>
</evidence>
<keyword evidence="13" id="KW-0812">Transmembrane</keyword>
<proteinExistence type="predicted"/>
<dbReference type="SUPFAM" id="SSF56300">
    <property type="entry name" value="Metallo-dependent phosphatases"/>
    <property type="match status" value="1"/>
</dbReference>
<dbReference type="CDD" id="cd23645">
    <property type="entry name" value="HFD_Dpb3-like"/>
    <property type="match status" value="1"/>
</dbReference>
<feature type="transmembrane region" description="Helical" evidence="13">
    <location>
        <begin position="124"/>
        <end position="144"/>
    </location>
</feature>
<evidence type="ECO:0000259" key="14">
    <source>
        <dbReference type="Pfam" id="PF00149"/>
    </source>
</evidence>
<evidence type="ECO:0000256" key="13">
    <source>
        <dbReference type="SAM" id="Phobius"/>
    </source>
</evidence>
<sequence length="547" mass="63396">MIQIIPQFILYSRIIPSLLYLLESSLGIVVPYLYFRFVKKEKLSRFFYIFVGLHSIFVNVYFNLIAAFPLLPFVVHLYFNACLYIHIYVQTFWRELKPKWYLYCICLPGFWYMGWATLGCFIAGPYMLFTGSLFLGGVPEYILYMFRVDYFILNLLVFALGLYAFYLSFFNPAFCKEHVHLDLTSQREDCGNDQVKELPSNNIVHQDESKILRVFQFTDVHLGPFMSKQRLHSLCEKVAKDHRIDLVIITGDMETYDTELEMTGLKEALSPLKEISHKVVACLGNHDYEVYDKVLEAYSENNIPLLEDQEITIPISRWSELSGKKEEIQVIGSTFSYTHEKHEQIITKLSSKYPRKSPTTPRIFLIHNPSMLSCMPLNDSCDIIFSGHLHGGQIGLGRWTFVKVFYKILKKLKREQRFFSVYPPDQEATIGASSSSSVQSLQLSEQQQPIRQLVDMPVARVRRIMKSDADVRTISQEAVILVSKAAEKIIEHLARESMKNATKENRKTIQYSDMSDAVKTCDVFDFLEDIIPERKSFDSVLEMAKKQ</sequence>
<evidence type="ECO:0000256" key="10">
    <source>
        <dbReference type="ARBA" id="ARBA00062516"/>
    </source>
</evidence>
<dbReference type="GeneID" id="68095451"/>
<evidence type="ECO:0000256" key="6">
    <source>
        <dbReference type="ARBA" id="ARBA00023054"/>
    </source>
</evidence>
<protein>
    <recommendedName>
        <fullName evidence="11">Chromatin accessibility complex protein 1</fullName>
    </recommendedName>
    <alternativeName>
        <fullName evidence="12">DNA polymerase epsilon subunit p15</fullName>
    </alternativeName>
</protein>
<feature type="domain" description="Transcription factor CBF/NF-Y/archaeal histone" evidence="15">
    <location>
        <begin position="456"/>
        <end position="518"/>
    </location>
</feature>
<dbReference type="Gene3D" id="3.60.21.10">
    <property type="match status" value="1"/>
</dbReference>
<comment type="subunit">
    <text evidence="10">Heterodimer with POLE3; binds to DNA. Component of the CHRAC ISWI chromatin remodeling complex at least composed of SMARCA5/SNF2H, BAZ1A/ACF1, CHRAC1 and POLE3; the complex preferentially binds DNA through the CHRAC1-POLE3 heterodimer and possesses ATP-dependent nucleosome-remodeling activity. Within the complex, the heterodimer with POLE3 interacts with SMARCA5/SNF2H; the interaction is direct and enhances nucleosome sliding activity by the SMARCA5/SNF2H and BAZ1A/ACF1 interaction. Within the complex, the heterodimer with POLE3 interacts with BAZ1A/ACF1; the interactions are direct.</text>
</comment>
<keyword evidence="13" id="KW-1133">Transmembrane helix</keyword>
<dbReference type="Proteomes" id="UP000816034">
    <property type="component" value="Unassembled WGS sequence"/>
</dbReference>
<name>A0AA88GRS5_NAELO</name>
<dbReference type="EMBL" id="PYSW02000017">
    <property type="protein sequence ID" value="KAG2385847.1"/>
    <property type="molecule type" value="Genomic_DNA"/>
</dbReference>
<evidence type="ECO:0000256" key="4">
    <source>
        <dbReference type="ARBA" id="ARBA00022695"/>
    </source>
</evidence>
<evidence type="ECO:0000256" key="1">
    <source>
        <dbReference type="ARBA" id="ARBA00004123"/>
    </source>
</evidence>
<dbReference type="Pfam" id="PF00808">
    <property type="entry name" value="CBFD_NFYB_HMF"/>
    <property type="match status" value="1"/>
</dbReference>
<dbReference type="PANTHER" id="PTHR10252:SF54">
    <property type="entry name" value="CHROMATIN ACCESSIBILITY COMPLEX PROTEIN 1"/>
    <property type="match status" value="1"/>
</dbReference>
<dbReference type="GO" id="GO:0016787">
    <property type="term" value="F:hydrolase activity"/>
    <property type="evidence" value="ECO:0007669"/>
    <property type="project" value="InterPro"/>
</dbReference>
<evidence type="ECO:0000256" key="9">
    <source>
        <dbReference type="ARBA" id="ARBA00059032"/>
    </source>
</evidence>
<dbReference type="InterPro" id="IPR050568">
    <property type="entry name" value="Transcr_DNA_Rep_Reg"/>
</dbReference>
<gene>
    <name evidence="16" type="ORF">C9374_002996</name>
</gene>
<comment type="function">
    <text evidence="9">Forms a complex with DNA polymerase epsilon subunit POLE3 and binds naked DNA, which is then incorporated into chromatin, aided by the nucleosome remodeling activity of ISWI/SNF2H and ACF1. Does not enhance nucleosome sliding activity of the ACF-5 ISWI chromatin remodeling complex.</text>
</comment>
<evidence type="ECO:0000256" key="2">
    <source>
        <dbReference type="ARBA" id="ARBA00022553"/>
    </source>
</evidence>
<keyword evidence="3" id="KW-0808">Transferase</keyword>
<dbReference type="FunFam" id="1.10.20.10:FF:000048">
    <property type="entry name" value="Chromatin accessibility complex subunit 1"/>
    <property type="match status" value="1"/>
</dbReference>
<organism evidence="16 17">
    <name type="scientific">Naegleria lovaniensis</name>
    <name type="common">Amoeba</name>
    <dbReference type="NCBI Taxonomy" id="51637"/>
    <lineage>
        <taxon>Eukaryota</taxon>
        <taxon>Discoba</taxon>
        <taxon>Heterolobosea</taxon>
        <taxon>Tetramitia</taxon>
        <taxon>Eutetramitia</taxon>
        <taxon>Vahlkampfiidae</taxon>
        <taxon>Naegleria</taxon>
    </lineage>
</organism>
<evidence type="ECO:0000256" key="11">
    <source>
        <dbReference type="ARBA" id="ARBA00071805"/>
    </source>
</evidence>
<dbReference type="Gene3D" id="1.10.20.10">
    <property type="entry name" value="Histone, subunit A"/>
    <property type="match status" value="1"/>
</dbReference>
<reference evidence="16 17" key="1">
    <citation type="journal article" date="2018" name="BMC Genomics">
        <title>The genome of Naegleria lovaniensis, the basis for a comparative approach to unravel pathogenicity factors of the human pathogenic amoeba N. fowleri.</title>
        <authorList>
            <person name="Liechti N."/>
            <person name="Schurch N."/>
            <person name="Bruggmann R."/>
            <person name="Wittwer M."/>
        </authorList>
    </citation>
    <scope>NUCLEOTIDE SEQUENCE [LARGE SCALE GENOMIC DNA]</scope>
    <source>
        <strain evidence="16 17">ATCC 30569</strain>
    </source>
</reference>
<feature type="transmembrane region" description="Helical" evidence="13">
    <location>
        <begin position="100"/>
        <end position="118"/>
    </location>
</feature>
<feature type="transmembrane region" description="Helical" evidence="13">
    <location>
        <begin position="46"/>
        <end position="64"/>
    </location>
</feature>
<dbReference type="AlphaFoldDB" id="A0AA88GRS5"/>
<comment type="subcellular location">
    <subcellularLocation>
        <location evidence="1">Nucleus</location>
    </subcellularLocation>
</comment>
<accession>A0AA88GRS5</accession>
<feature type="domain" description="Calcineurin-like phosphoesterase" evidence="14">
    <location>
        <begin position="212"/>
        <end position="391"/>
    </location>
</feature>
<evidence type="ECO:0000256" key="8">
    <source>
        <dbReference type="ARBA" id="ARBA00023242"/>
    </source>
</evidence>
<evidence type="ECO:0000313" key="17">
    <source>
        <dbReference type="Proteomes" id="UP000816034"/>
    </source>
</evidence>
<dbReference type="GO" id="GO:0046982">
    <property type="term" value="F:protein heterodimerization activity"/>
    <property type="evidence" value="ECO:0007669"/>
    <property type="project" value="InterPro"/>
</dbReference>
<dbReference type="PANTHER" id="PTHR10252">
    <property type="entry name" value="HISTONE-LIKE TRANSCRIPTION FACTOR CCAAT-RELATED"/>
    <property type="match status" value="1"/>
</dbReference>
<dbReference type="InterPro" id="IPR029052">
    <property type="entry name" value="Metallo-depent_PP-like"/>
</dbReference>
<dbReference type="Pfam" id="PF00149">
    <property type="entry name" value="Metallophos"/>
    <property type="match status" value="1"/>
</dbReference>
<keyword evidence="17" id="KW-1185">Reference proteome</keyword>
<evidence type="ECO:0000313" key="16">
    <source>
        <dbReference type="EMBL" id="KAG2385847.1"/>
    </source>
</evidence>